<feature type="domain" description="PAS" evidence="13">
    <location>
        <begin position="126"/>
        <end position="194"/>
    </location>
</feature>
<feature type="region of interest" description="Disordered" evidence="10">
    <location>
        <begin position="477"/>
        <end position="496"/>
    </location>
</feature>
<dbReference type="GO" id="GO:0005886">
    <property type="term" value="C:plasma membrane"/>
    <property type="evidence" value="ECO:0007669"/>
    <property type="project" value="TreeGrafter"/>
</dbReference>
<reference evidence="15 16" key="1">
    <citation type="journal article" date="2015" name="Nature">
        <title>rRNA introns, odd ribosomes, and small enigmatic genomes across a large radiation of phyla.</title>
        <authorList>
            <person name="Brown C.T."/>
            <person name="Hug L.A."/>
            <person name="Thomas B.C."/>
            <person name="Sharon I."/>
            <person name="Castelle C.J."/>
            <person name="Singh A."/>
            <person name="Wilkins M.J."/>
            <person name="Williams K.H."/>
            <person name="Banfield J.F."/>
        </authorList>
    </citation>
    <scope>NUCLEOTIDE SEQUENCE [LARGE SCALE GENOMIC DNA]</scope>
</reference>
<dbReference type="EC" id="2.7.13.3" evidence="3"/>
<dbReference type="InterPro" id="IPR050351">
    <property type="entry name" value="BphY/WalK/GraS-like"/>
</dbReference>
<dbReference type="InterPro" id="IPR036097">
    <property type="entry name" value="HisK_dim/P_sf"/>
</dbReference>
<dbReference type="SMART" id="SM00387">
    <property type="entry name" value="HATPase_c"/>
    <property type="match status" value="1"/>
</dbReference>
<dbReference type="Gene3D" id="3.30.450.20">
    <property type="entry name" value="PAS domain"/>
    <property type="match status" value="1"/>
</dbReference>
<organism evidence="15 16">
    <name type="scientific">Candidatus Gottesmanbacteria bacterium GW2011_GWB1_43_11</name>
    <dbReference type="NCBI Taxonomy" id="1618446"/>
    <lineage>
        <taxon>Bacteria</taxon>
        <taxon>Candidatus Gottesmaniibacteriota</taxon>
    </lineage>
</organism>
<keyword evidence="7" id="KW-0902">Two-component regulatory system</keyword>
<evidence type="ECO:0000256" key="10">
    <source>
        <dbReference type="SAM" id="MobiDB-lite"/>
    </source>
</evidence>
<dbReference type="SMART" id="SM00091">
    <property type="entry name" value="PAS"/>
    <property type="match status" value="1"/>
</dbReference>
<evidence type="ECO:0000313" key="16">
    <source>
        <dbReference type="Proteomes" id="UP000034050"/>
    </source>
</evidence>
<dbReference type="InterPro" id="IPR003661">
    <property type="entry name" value="HisK_dim/P_dom"/>
</dbReference>
<sequence length="496" mass="55431">MLDSKAESEPRKLHQVFLSILCIVIDIYMTRNISISAYKKYVQSRLKAVKPVFAKAAVGDFSTNIKLPSITDEFTELYTGIQIMLEVIRNQIQKLNQEIENKQTLTQKLLASNALIDTEKVYDEALMDSIGDGVIVTDAAGVITFFNPQAELLLGWKAQDAVGKHFFQVTRMSDASGQPIAHQKRPFRKAMNTQKKISGVFYYLNKDGTRFPVLVTAAPVIFGDEIIGAVDVFRDYTKEIDLDRMKDEFISMAAHQLRAPLGTMRWSLELLLKKNLPLDPTSRDRLQNVYRNNLQMITLVKDLLDVSRISAGVIPNEPQLLDISPIIASEVKDLSGVASGKKVTLRYKPPPTSLPQVKIDPRHIREIIQNLITNAIKFNIPKGQVLVSAFQANSHVHLSISDTGIGIPKNERNKIFTKFFSAANSRLLQPEGSGLGLFIVKSYVDIAKGRIWVVSPDPQTKKGTCFHIELPSALAKEPNQPIAETARPTERRGQLT</sequence>
<evidence type="ECO:0000259" key="13">
    <source>
        <dbReference type="PROSITE" id="PS50112"/>
    </source>
</evidence>
<evidence type="ECO:0000259" key="14">
    <source>
        <dbReference type="PROSITE" id="PS50885"/>
    </source>
</evidence>
<keyword evidence="9" id="KW-0175">Coiled coil</keyword>
<dbReference type="PROSITE" id="PS50109">
    <property type="entry name" value="HIS_KIN"/>
    <property type="match status" value="1"/>
</dbReference>
<evidence type="ECO:0000256" key="3">
    <source>
        <dbReference type="ARBA" id="ARBA00012438"/>
    </source>
</evidence>
<dbReference type="CDD" id="cd00082">
    <property type="entry name" value="HisKA"/>
    <property type="match status" value="1"/>
</dbReference>
<dbReference type="EMBL" id="LCFD01000003">
    <property type="protein sequence ID" value="KKS87149.1"/>
    <property type="molecule type" value="Genomic_DNA"/>
</dbReference>
<dbReference type="SUPFAM" id="SSF47384">
    <property type="entry name" value="Homodimeric domain of signal transducing histidine kinase"/>
    <property type="match status" value="1"/>
</dbReference>
<comment type="catalytic activity">
    <reaction evidence="1">
        <text>ATP + protein L-histidine = ADP + protein N-phospho-L-histidine.</text>
        <dbReference type="EC" id="2.7.13.3"/>
    </reaction>
</comment>
<dbReference type="STRING" id="1618446.UV61_C0003G0002"/>
<accession>A0A0G1CNM4</accession>
<dbReference type="InterPro" id="IPR003660">
    <property type="entry name" value="HAMP_dom"/>
</dbReference>
<dbReference type="Pfam" id="PF00989">
    <property type="entry name" value="PAS"/>
    <property type="match status" value="1"/>
</dbReference>
<evidence type="ECO:0000313" key="15">
    <source>
        <dbReference type="EMBL" id="KKS87149.1"/>
    </source>
</evidence>
<dbReference type="PRINTS" id="PR00344">
    <property type="entry name" value="BCTRLSENSOR"/>
</dbReference>
<dbReference type="InterPro" id="IPR013767">
    <property type="entry name" value="PAS_fold"/>
</dbReference>
<feature type="domain" description="HAMP" evidence="14">
    <location>
        <begin position="40"/>
        <end position="93"/>
    </location>
</feature>
<gene>
    <name evidence="15" type="ORF">UV61_C0003G0002</name>
</gene>
<dbReference type="InterPro" id="IPR000014">
    <property type="entry name" value="PAS"/>
</dbReference>
<evidence type="ECO:0000256" key="11">
    <source>
        <dbReference type="SAM" id="Phobius"/>
    </source>
</evidence>
<dbReference type="SUPFAM" id="SSF55874">
    <property type="entry name" value="ATPase domain of HSP90 chaperone/DNA topoisomerase II/histidine kinase"/>
    <property type="match status" value="1"/>
</dbReference>
<evidence type="ECO:0000256" key="8">
    <source>
        <dbReference type="ARBA" id="ARBA00023136"/>
    </source>
</evidence>
<dbReference type="PANTHER" id="PTHR45453">
    <property type="entry name" value="PHOSPHATE REGULON SENSOR PROTEIN PHOR"/>
    <property type="match status" value="1"/>
</dbReference>
<dbReference type="PROSITE" id="PS50112">
    <property type="entry name" value="PAS"/>
    <property type="match status" value="1"/>
</dbReference>
<feature type="transmembrane region" description="Helical" evidence="11">
    <location>
        <begin position="12"/>
        <end position="30"/>
    </location>
</feature>
<keyword evidence="11" id="KW-0812">Transmembrane</keyword>
<dbReference type="CDD" id="cd00130">
    <property type="entry name" value="PAS"/>
    <property type="match status" value="1"/>
</dbReference>
<keyword evidence="5" id="KW-0808">Transferase</keyword>
<evidence type="ECO:0000256" key="4">
    <source>
        <dbReference type="ARBA" id="ARBA00022553"/>
    </source>
</evidence>
<dbReference type="NCBIfam" id="TIGR00229">
    <property type="entry name" value="sensory_box"/>
    <property type="match status" value="1"/>
</dbReference>
<dbReference type="InterPro" id="IPR005467">
    <property type="entry name" value="His_kinase_dom"/>
</dbReference>
<evidence type="ECO:0000256" key="6">
    <source>
        <dbReference type="ARBA" id="ARBA00022777"/>
    </source>
</evidence>
<feature type="compositionally biased region" description="Basic and acidic residues" evidence="10">
    <location>
        <begin position="487"/>
        <end position="496"/>
    </location>
</feature>
<dbReference type="CDD" id="cd00075">
    <property type="entry name" value="HATPase"/>
    <property type="match status" value="1"/>
</dbReference>
<keyword evidence="6 15" id="KW-0418">Kinase</keyword>
<dbReference type="InterPro" id="IPR035965">
    <property type="entry name" value="PAS-like_dom_sf"/>
</dbReference>
<feature type="coiled-coil region" evidence="9">
    <location>
        <begin position="78"/>
        <end position="112"/>
    </location>
</feature>
<evidence type="ECO:0000256" key="9">
    <source>
        <dbReference type="SAM" id="Coils"/>
    </source>
</evidence>
<dbReference type="Proteomes" id="UP000034050">
    <property type="component" value="Unassembled WGS sequence"/>
</dbReference>
<dbReference type="InterPro" id="IPR003594">
    <property type="entry name" value="HATPase_dom"/>
</dbReference>
<keyword evidence="8 11" id="KW-0472">Membrane</keyword>
<dbReference type="Gene3D" id="3.30.565.10">
    <property type="entry name" value="Histidine kinase-like ATPase, C-terminal domain"/>
    <property type="match status" value="1"/>
</dbReference>
<feature type="domain" description="Histidine kinase" evidence="12">
    <location>
        <begin position="252"/>
        <end position="474"/>
    </location>
</feature>
<evidence type="ECO:0000256" key="2">
    <source>
        <dbReference type="ARBA" id="ARBA00004370"/>
    </source>
</evidence>
<dbReference type="InterPro" id="IPR004358">
    <property type="entry name" value="Sig_transdc_His_kin-like_C"/>
</dbReference>
<name>A0A0G1CNM4_9BACT</name>
<evidence type="ECO:0000256" key="1">
    <source>
        <dbReference type="ARBA" id="ARBA00000085"/>
    </source>
</evidence>
<proteinExistence type="predicted"/>
<evidence type="ECO:0000256" key="7">
    <source>
        <dbReference type="ARBA" id="ARBA00023012"/>
    </source>
</evidence>
<comment type="subcellular location">
    <subcellularLocation>
        <location evidence="2">Membrane</location>
    </subcellularLocation>
</comment>
<dbReference type="PANTHER" id="PTHR45453:SF1">
    <property type="entry name" value="PHOSPHATE REGULON SENSOR PROTEIN PHOR"/>
    <property type="match status" value="1"/>
</dbReference>
<protein>
    <recommendedName>
        <fullName evidence="3">histidine kinase</fullName>
        <ecNumber evidence="3">2.7.13.3</ecNumber>
    </recommendedName>
</protein>
<dbReference type="GO" id="GO:0006355">
    <property type="term" value="P:regulation of DNA-templated transcription"/>
    <property type="evidence" value="ECO:0007669"/>
    <property type="project" value="InterPro"/>
</dbReference>
<dbReference type="AlphaFoldDB" id="A0A0G1CNM4"/>
<dbReference type="InterPro" id="IPR036890">
    <property type="entry name" value="HATPase_C_sf"/>
</dbReference>
<keyword evidence="4" id="KW-0597">Phosphoprotein</keyword>
<evidence type="ECO:0000256" key="5">
    <source>
        <dbReference type="ARBA" id="ARBA00022679"/>
    </source>
</evidence>
<dbReference type="SUPFAM" id="SSF55785">
    <property type="entry name" value="PYP-like sensor domain (PAS domain)"/>
    <property type="match status" value="1"/>
</dbReference>
<dbReference type="Pfam" id="PF00512">
    <property type="entry name" value="HisKA"/>
    <property type="match status" value="1"/>
</dbReference>
<dbReference type="Gene3D" id="1.10.287.130">
    <property type="match status" value="1"/>
</dbReference>
<keyword evidence="11" id="KW-1133">Transmembrane helix</keyword>
<dbReference type="PROSITE" id="PS50885">
    <property type="entry name" value="HAMP"/>
    <property type="match status" value="1"/>
</dbReference>
<dbReference type="GO" id="GO:0000155">
    <property type="term" value="F:phosphorelay sensor kinase activity"/>
    <property type="evidence" value="ECO:0007669"/>
    <property type="project" value="InterPro"/>
</dbReference>
<dbReference type="SMART" id="SM00388">
    <property type="entry name" value="HisKA"/>
    <property type="match status" value="1"/>
</dbReference>
<evidence type="ECO:0000259" key="12">
    <source>
        <dbReference type="PROSITE" id="PS50109"/>
    </source>
</evidence>
<dbReference type="Pfam" id="PF02518">
    <property type="entry name" value="HATPase_c"/>
    <property type="match status" value="1"/>
</dbReference>
<dbReference type="GO" id="GO:0016036">
    <property type="term" value="P:cellular response to phosphate starvation"/>
    <property type="evidence" value="ECO:0007669"/>
    <property type="project" value="TreeGrafter"/>
</dbReference>
<dbReference type="GO" id="GO:0004721">
    <property type="term" value="F:phosphoprotein phosphatase activity"/>
    <property type="evidence" value="ECO:0007669"/>
    <property type="project" value="TreeGrafter"/>
</dbReference>
<comment type="caution">
    <text evidence="15">The sequence shown here is derived from an EMBL/GenBank/DDBJ whole genome shotgun (WGS) entry which is preliminary data.</text>
</comment>